<evidence type="ECO:0000256" key="1">
    <source>
        <dbReference type="SAM" id="MobiDB-lite"/>
    </source>
</evidence>
<dbReference type="Proteomes" id="UP000273626">
    <property type="component" value="Unassembled WGS sequence"/>
</dbReference>
<evidence type="ECO:0000313" key="3">
    <source>
        <dbReference type="Proteomes" id="UP000273626"/>
    </source>
</evidence>
<accession>A0ABX9S9W5</accession>
<feature type="region of interest" description="Disordered" evidence="1">
    <location>
        <begin position="64"/>
        <end position="84"/>
    </location>
</feature>
<dbReference type="Pfam" id="PF10038">
    <property type="entry name" value="DUF2274"/>
    <property type="match status" value="1"/>
</dbReference>
<protein>
    <submittedName>
        <fullName evidence="2">Uncharacterized protein</fullName>
    </submittedName>
</protein>
<keyword evidence="3" id="KW-1185">Reference proteome</keyword>
<dbReference type="EMBL" id="RBLI01000002">
    <property type="protein sequence ID" value="RKS43606.1"/>
    <property type="molecule type" value="Genomic_DNA"/>
</dbReference>
<dbReference type="InterPro" id="IPR018733">
    <property type="entry name" value="DUF2274"/>
</dbReference>
<name>A0ABX9S9W5_PARPN</name>
<organism evidence="2 3">
    <name type="scientific">Paracoccus pantotrophus</name>
    <name type="common">Thiosphaera pantotropha</name>
    <dbReference type="NCBI Taxonomy" id="82367"/>
    <lineage>
        <taxon>Bacteria</taxon>
        <taxon>Pseudomonadati</taxon>
        <taxon>Pseudomonadota</taxon>
        <taxon>Alphaproteobacteria</taxon>
        <taxon>Rhodobacterales</taxon>
        <taxon>Paracoccaceae</taxon>
        <taxon>Paracoccus</taxon>
    </lineage>
</organism>
<feature type="compositionally biased region" description="Basic residues" evidence="1">
    <location>
        <begin position="65"/>
        <end position="75"/>
    </location>
</feature>
<sequence>MSMIRSYRRLHHYCQVKLTVELPAGLHRDLMLYGELRIGEHGPVPPQKLVVPRLERFLASDRGFAKARRSVRAGHRAGASPRLP</sequence>
<reference evidence="2" key="1">
    <citation type="submission" date="2018-10" db="EMBL/GenBank/DDBJ databases">
        <title>Genomic Encyclopedia of Archaeal and Bacterial Type Strains, Phase II (KMG-II): from individual species to whole genera.</title>
        <authorList>
            <person name="Goeker M."/>
        </authorList>
    </citation>
    <scope>NUCLEOTIDE SEQUENCE [LARGE SCALE GENOMIC DNA]</scope>
    <source>
        <strain evidence="2">DSM 2944</strain>
    </source>
</reference>
<evidence type="ECO:0000313" key="2">
    <source>
        <dbReference type="EMBL" id="RKS43606.1"/>
    </source>
</evidence>
<comment type="caution">
    <text evidence="2">The sequence shown here is derived from an EMBL/GenBank/DDBJ whole genome shotgun (WGS) entry which is preliminary data.</text>
</comment>
<gene>
    <name evidence="2" type="ORF">BDE18_2410</name>
</gene>
<proteinExistence type="predicted"/>